<name>A0AAX6M897_9PEZI</name>
<accession>A0AAX6M897</accession>
<evidence type="ECO:0000313" key="1">
    <source>
        <dbReference type="EMBL" id="KAK6948865.1"/>
    </source>
</evidence>
<organism evidence="1 2">
    <name type="scientific">Daldinia eschscholtzii</name>
    <dbReference type="NCBI Taxonomy" id="292717"/>
    <lineage>
        <taxon>Eukaryota</taxon>
        <taxon>Fungi</taxon>
        <taxon>Dikarya</taxon>
        <taxon>Ascomycota</taxon>
        <taxon>Pezizomycotina</taxon>
        <taxon>Sordariomycetes</taxon>
        <taxon>Xylariomycetidae</taxon>
        <taxon>Xylariales</taxon>
        <taxon>Hypoxylaceae</taxon>
        <taxon>Daldinia</taxon>
    </lineage>
</organism>
<comment type="caution">
    <text evidence="1">The sequence shown here is derived from an EMBL/GenBank/DDBJ whole genome shotgun (WGS) entry which is preliminary data.</text>
</comment>
<dbReference type="InterPro" id="IPR029058">
    <property type="entry name" value="AB_hydrolase_fold"/>
</dbReference>
<sequence length="221" mass="23851">MGVGLRVRNNKLVALTAGSPLLRAAIVACPRQPAVKQPWRRHSSIPSDGNYSAAASADDLKGVLDFLNITFTCVFVHEKGVGMAVALAAQYPASYLGPTAFSEDTVSRYISSIQKPGFLRAMLGLFTTASISTDEGFFKQDIGTIPAEYVDTCNRWEGANFVVEPLLRQGYGPITKDLEIDIIPKAGHWIADENSVWALVFDGAAGYSQGMLSRDGIHTPE</sequence>
<reference evidence="1 2" key="1">
    <citation type="journal article" date="2024" name="Front Chem Biol">
        <title>Unveiling the potential of Daldinia eschscholtzii MFLUCC 19-0629 through bioactivity and bioinformatics studies for enhanced sustainable agriculture production.</title>
        <authorList>
            <person name="Brooks S."/>
            <person name="Weaver J.A."/>
            <person name="Klomchit A."/>
            <person name="Alharthi S.A."/>
            <person name="Onlamun T."/>
            <person name="Nurani R."/>
            <person name="Vong T.K."/>
            <person name="Alberti F."/>
            <person name="Greco C."/>
        </authorList>
    </citation>
    <scope>NUCLEOTIDE SEQUENCE [LARGE SCALE GENOMIC DNA]</scope>
    <source>
        <strain evidence="1">MFLUCC 19-0629</strain>
    </source>
</reference>
<dbReference type="SUPFAM" id="SSF53474">
    <property type="entry name" value="alpha/beta-Hydrolases"/>
    <property type="match status" value="1"/>
</dbReference>
<dbReference type="Gene3D" id="3.40.50.1820">
    <property type="entry name" value="alpha/beta hydrolase"/>
    <property type="match status" value="1"/>
</dbReference>
<dbReference type="Proteomes" id="UP001369815">
    <property type="component" value="Unassembled WGS sequence"/>
</dbReference>
<proteinExistence type="predicted"/>
<dbReference type="EMBL" id="JBANMG010000009">
    <property type="protein sequence ID" value="KAK6948865.1"/>
    <property type="molecule type" value="Genomic_DNA"/>
</dbReference>
<evidence type="ECO:0000313" key="2">
    <source>
        <dbReference type="Proteomes" id="UP001369815"/>
    </source>
</evidence>
<protein>
    <submittedName>
        <fullName evidence="1">Uncharacterized protein</fullName>
    </submittedName>
</protein>
<gene>
    <name evidence="1" type="ORF">Daesc_008936</name>
</gene>
<dbReference type="AlphaFoldDB" id="A0AAX6M897"/>
<keyword evidence="2" id="KW-1185">Reference proteome</keyword>